<evidence type="ECO:0000256" key="1">
    <source>
        <dbReference type="SAM" id="Phobius"/>
    </source>
</evidence>
<feature type="transmembrane region" description="Helical" evidence="1">
    <location>
        <begin position="68"/>
        <end position="90"/>
    </location>
</feature>
<gene>
    <name evidence="2" type="ORF">HNQ92_000970</name>
</gene>
<organism evidence="2 3">
    <name type="scientific">Rhabdobacter roseus</name>
    <dbReference type="NCBI Taxonomy" id="1655419"/>
    <lineage>
        <taxon>Bacteria</taxon>
        <taxon>Pseudomonadati</taxon>
        <taxon>Bacteroidota</taxon>
        <taxon>Cytophagia</taxon>
        <taxon>Cytophagales</taxon>
        <taxon>Cytophagaceae</taxon>
        <taxon>Rhabdobacter</taxon>
    </lineage>
</organism>
<name>A0A840TT50_9BACT</name>
<reference evidence="2 3" key="1">
    <citation type="submission" date="2020-08" db="EMBL/GenBank/DDBJ databases">
        <title>Genomic Encyclopedia of Type Strains, Phase IV (KMG-IV): sequencing the most valuable type-strain genomes for metagenomic binning, comparative biology and taxonomic classification.</title>
        <authorList>
            <person name="Goeker M."/>
        </authorList>
    </citation>
    <scope>NUCLEOTIDE SEQUENCE [LARGE SCALE GENOMIC DNA]</scope>
    <source>
        <strain evidence="2 3">DSM 105074</strain>
    </source>
</reference>
<protein>
    <submittedName>
        <fullName evidence="2">Uncharacterized protein</fullName>
    </submittedName>
</protein>
<keyword evidence="1" id="KW-0812">Transmembrane</keyword>
<accession>A0A840TT50</accession>
<dbReference type="EMBL" id="JACHGF010000001">
    <property type="protein sequence ID" value="MBB5282849.1"/>
    <property type="molecule type" value="Genomic_DNA"/>
</dbReference>
<keyword evidence="3" id="KW-1185">Reference proteome</keyword>
<proteinExistence type="predicted"/>
<dbReference type="AlphaFoldDB" id="A0A840TT50"/>
<comment type="caution">
    <text evidence="2">The sequence shown here is derived from an EMBL/GenBank/DDBJ whole genome shotgun (WGS) entry which is preliminary data.</text>
</comment>
<keyword evidence="1" id="KW-1133">Transmembrane helix</keyword>
<evidence type="ECO:0000313" key="2">
    <source>
        <dbReference type="EMBL" id="MBB5282849.1"/>
    </source>
</evidence>
<dbReference type="Proteomes" id="UP000557307">
    <property type="component" value="Unassembled WGS sequence"/>
</dbReference>
<keyword evidence="1" id="KW-0472">Membrane</keyword>
<sequence length="93" mass="10897">MKMNWRGHIVFAFQDGREFVLKAKGLFNSQFVIESKDEEMLIQFNPQFNWKKFQYNYDISYDEKPQDILFVLLGVYASNYFIASMSGAMAGMA</sequence>
<evidence type="ECO:0000313" key="3">
    <source>
        <dbReference type="Proteomes" id="UP000557307"/>
    </source>
</evidence>